<dbReference type="EMBL" id="SMFL01000002">
    <property type="protein sequence ID" value="TDE17516.1"/>
    <property type="molecule type" value="Genomic_DNA"/>
</dbReference>
<reference evidence="3 4" key="1">
    <citation type="submission" date="2019-03" db="EMBL/GenBank/DDBJ databases">
        <title>Dyadobacter AR-3-6 sp. nov., isolated from arctic soil.</title>
        <authorList>
            <person name="Chaudhary D.K."/>
        </authorList>
    </citation>
    <scope>NUCLEOTIDE SEQUENCE [LARGE SCALE GENOMIC DNA]</scope>
    <source>
        <strain evidence="3 4">AR-3-6</strain>
    </source>
</reference>
<dbReference type="Proteomes" id="UP000294850">
    <property type="component" value="Unassembled WGS sequence"/>
</dbReference>
<evidence type="ECO:0000313" key="3">
    <source>
        <dbReference type="EMBL" id="TDE17516.1"/>
    </source>
</evidence>
<dbReference type="Pfam" id="PF05693">
    <property type="entry name" value="Glycogen_syn"/>
    <property type="match status" value="1"/>
</dbReference>
<protein>
    <submittedName>
        <fullName evidence="3">Glycosyltransferase</fullName>
    </submittedName>
</protein>
<dbReference type="AlphaFoldDB" id="A0A4R5DSQ0"/>
<dbReference type="SUPFAM" id="SSF53756">
    <property type="entry name" value="UDP-Glycosyltransferase/glycogen phosphorylase"/>
    <property type="match status" value="1"/>
</dbReference>
<dbReference type="PANTHER" id="PTHR10176:SF3">
    <property type="entry name" value="GLYCOGEN [STARCH] SYNTHASE"/>
    <property type="match status" value="1"/>
</dbReference>
<name>A0A4R5DSQ0_9BACT</name>
<dbReference type="PANTHER" id="PTHR10176">
    <property type="entry name" value="GLYCOGEN SYNTHASE"/>
    <property type="match status" value="1"/>
</dbReference>
<evidence type="ECO:0000256" key="1">
    <source>
        <dbReference type="ARBA" id="ARBA00022676"/>
    </source>
</evidence>
<organism evidence="3 4">
    <name type="scientific">Dyadobacter psychrotolerans</name>
    <dbReference type="NCBI Taxonomy" id="2541721"/>
    <lineage>
        <taxon>Bacteria</taxon>
        <taxon>Pseudomonadati</taxon>
        <taxon>Bacteroidota</taxon>
        <taxon>Cytophagia</taxon>
        <taxon>Cytophagales</taxon>
        <taxon>Spirosomataceae</taxon>
        <taxon>Dyadobacter</taxon>
    </lineage>
</organism>
<evidence type="ECO:0000313" key="4">
    <source>
        <dbReference type="Proteomes" id="UP000294850"/>
    </source>
</evidence>
<keyword evidence="2 3" id="KW-0808">Transferase</keyword>
<dbReference type="InterPro" id="IPR008631">
    <property type="entry name" value="Glycogen_synth"/>
</dbReference>
<dbReference type="Gene3D" id="6.10.260.10">
    <property type="match status" value="1"/>
</dbReference>
<accession>A0A4R5DSQ0</accession>
<comment type="caution">
    <text evidence="3">The sequence shown here is derived from an EMBL/GenBank/DDBJ whole genome shotgun (WGS) entry which is preliminary data.</text>
</comment>
<keyword evidence="1" id="KW-0328">Glycosyltransferase</keyword>
<evidence type="ECO:0000256" key="2">
    <source>
        <dbReference type="ARBA" id="ARBA00022679"/>
    </source>
</evidence>
<dbReference type="GO" id="GO:0005978">
    <property type="term" value="P:glycogen biosynthetic process"/>
    <property type="evidence" value="ECO:0007669"/>
    <property type="project" value="InterPro"/>
</dbReference>
<dbReference type="OrthoDB" id="907602at2"/>
<gene>
    <name evidence="3" type="ORF">E0F88_06395</name>
</gene>
<dbReference type="GO" id="GO:0005737">
    <property type="term" value="C:cytoplasm"/>
    <property type="evidence" value="ECO:0007669"/>
    <property type="project" value="TreeGrafter"/>
</dbReference>
<dbReference type="Gene3D" id="3.40.50.2000">
    <property type="entry name" value="Glycogen Phosphorylase B"/>
    <property type="match status" value="2"/>
</dbReference>
<proteinExistence type="predicted"/>
<keyword evidence="4" id="KW-1185">Reference proteome</keyword>
<dbReference type="GO" id="GO:0004373">
    <property type="term" value="F:alpha-1,4-glucan glucosyltransferase (UDP-glucose donor) activity"/>
    <property type="evidence" value="ECO:0007669"/>
    <property type="project" value="InterPro"/>
</dbReference>
<sequence length="611" mass="70800">MPNPSKILKPGTILFEIAWEVCNQIGGIFTYLKSKIPVMIDTYGDDYLLVGPYLSDHKKAEFRPISAGDNSALSRTITVIRELGFDVHHGYWLLDDSRPRVLLLNPNIEKSRLNEVKTRLWEKYKLSTINSDELMDQVIGFGEILKIFLSEYAKQIAEDQDIMAHFHEWTSASCIPELTDNQVRIATVFTTHSTILGRYLAPNESNYFTNLSGYDWHSKSIEFGIETRVLLERTITAKTQVLITDSESTCRECEIFLGRKPDQIIFNGIDKRPAPRYELFELYTLSREKIDAFVKALFLPSYPVRTEKTLYFFTSGRYEYRNKGFDLTLEAMARLNGRLMQQNSELTIVLFIISKKPFFHIKPEVLEARQKYQDLRKICAQISERLGPRLYATVTNTGRPVLPNLNNLVDEELLRTWKQAVLNFKRNELPPVSTHQLEEEDEISRFCQMSGLDNKESNRVKVIYYPDFMERAKSLLGMDYQEFIKGCNLGIFPSLYEPWGYTPMETAMAGTPVITSDTSGFGQYLSEIMPEHEAGEMYLLNRKFQTDENAIQQLTEQLFRFSETFETEHYIPRATISKQATDPLCWTNLQPRYHDAYKLAFTRLYPDSGLY</sequence>